<evidence type="ECO:0000256" key="9">
    <source>
        <dbReference type="ARBA" id="ARBA00023180"/>
    </source>
</evidence>
<dbReference type="AlphaFoldDB" id="A0A913XJ98"/>
<feature type="domain" description="TGF-beta family profile" evidence="13">
    <location>
        <begin position="253"/>
        <end position="370"/>
    </location>
</feature>
<dbReference type="EnsemblMetazoa" id="XM_021050026.2">
    <property type="protein sequence ID" value="XP_020905685.1"/>
    <property type="gene ID" value="LOC110243875"/>
</dbReference>
<feature type="chain" id="PRO_5038275476" description="TGF-beta family profile domain-containing protein" evidence="12">
    <location>
        <begin position="20"/>
        <end position="370"/>
    </location>
</feature>
<name>A0A913XJ98_EXADI</name>
<dbReference type="Gene3D" id="2.60.120.970">
    <property type="match status" value="1"/>
</dbReference>
<accession>A0A913XJ98</accession>
<evidence type="ECO:0000259" key="13">
    <source>
        <dbReference type="PROSITE" id="PS51362"/>
    </source>
</evidence>
<keyword evidence="6" id="KW-0221">Differentiation</keyword>
<feature type="region of interest" description="Disordered" evidence="11">
    <location>
        <begin position="248"/>
        <end position="267"/>
    </location>
</feature>
<protein>
    <recommendedName>
        <fullName evidence="13">TGF-beta family profile domain-containing protein</fullName>
    </recommendedName>
</protein>
<evidence type="ECO:0000256" key="8">
    <source>
        <dbReference type="ARBA" id="ARBA00023157"/>
    </source>
</evidence>
<keyword evidence="3" id="KW-0217">Developmental protein</keyword>
<dbReference type="KEGG" id="epa:110243875"/>
<dbReference type="Proteomes" id="UP000887567">
    <property type="component" value="Unplaced"/>
</dbReference>
<comment type="similarity">
    <text evidence="2 10">Belongs to the TGF-beta family.</text>
</comment>
<evidence type="ECO:0000256" key="10">
    <source>
        <dbReference type="RuleBase" id="RU000354"/>
    </source>
</evidence>
<dbReference type="PANTHER" id="PTHR11848:SF263">
    <property type="entry name" value="PROTEIN DECAPENTAPLEGIC"/>
    <property type="match status" value="1"/>
</dbReference>
<dbReference type="GeneID" id="110243875"/>
<dbReference type="PANTHER" id="PTHR11848">
    <property type="entry name" value="TGF-BETA FAMILY"/>
    <property type="match status" value="1"/>
</dbReference>
<keyword evidence="8" id="KW-1015">Disulfide bond</keyword>
<evidence type="ECO:0000256" key="4">
    <source>
        <dbReference type="ARBA" id="ARBA00022525"/>
    </source>
</evidence>
<dbReference type="NCBIfam" id="NF033679">
    <property type="entry name" value="DNRLRE_dom"/>
    <property type="match status" value="1"/>
</dbReference>
<evidence type="ECO:0000256" key="3">
    <source>
        <dbReference type="ARBA" id="ARBA00022473"/>
    </source>
</evidence>
<dbReference type="InterPro" id="IPR029034">
    <property type="entry name" value="Cystine-knot_cytokine"/>
</dbReference>
<dbReference type="Pfam" id="PF00688">
    <property type="entry name" value="TGFb_propeptide"/>
    <property type="match status" value="1"/>
</dbReference>
<keyword evidence="5 12" id="KW-0732">Signal</keyword>
<dbReference type="OrthoDB" id="5987191at2759"/>
<evidence type="ECO:0000256" key="6">
    <source>
        <dbReference type="ARBA" id="ARBA00022782"/>
    </source>
</evidence>
<keyword evidence="7 10" id="KW-0339">Growth factor</keyword>
<dbReference type="Gene3D" id="2.10.90.10">
    <property type="entry name" value="Cystine-knot cytokines"/>
    <property type="match status" value="1"/>
</dbReference>
<keyword evidence="9" id="KW-0325">Glycoprotein</keyword>
<evidence type="ECO:0000256" key="5">
    <source>
        <dbReference type="ARBA" id="ARBA00022729"/>
    </source>
</evidence>
<dbReference type="FunFam" id="2.10.90.10:FF:000103">
    <property type="entry name" value="Bone morphogenetic protein 16"/>
    <property type="match status" value="1"/>
</dbReference>
<dbReference type="EnsemblMetazoa" id="XM_021050025.2">
    <property type="protein sequence ID" value="XP_020905684.1"/>
    <property type="gene ID" value="LOC110243875"/>
</dbReference>
<evidence type="ECO:0000256" key="1">
    <source>
        <dbReference type="ARBA" id="ARBA00004613"/>
    </source>
</evidence>
<keyword evidence="4" id="KW-0964">Secreted</keyword>
<feature type="signal peptide" evidence="12">
    <location>
        <begin position="1"/>
        <end position="19"/>
    </location>
</feature>
<evidence type="ECO:0000313" key="15">
    <source>
        <dbReference type="Proteomes" id="UP000887567"/>
    </source>
</evidence>
<dbReference type="InterPro" id="IPR017948">
    <property type="entry name" value="TGFb_CS"/>
</dbReference>
<dbReference type="GO" id="GO:0051094">
    <property type="term" value="P:positive regulation of developmental process"/>
    <property type="evidence" value="ECO:0007669"/>
    <property type="project" value="UniProtKB-ARBA"/>
</dbReference>
<dbReference type="SMART" id="SM00204">
    <property type="entry name" value="TGFB"/>
    <property type="match status" value="1"/>
</dbReference>
<dbReference type="GO" id="GO:0030154">
    <property type="term" value="P:cell differentiation"/>
    <property type="evidence" value="ECO:0007669"/>
    <property type="project" value="UniProtKB-KW"/>
</dbReference>
<evidence type="ECO:0000313" key="14">
    <source>
        <dbReference type="EnsemblMetazoa" id="XP_020905685.1"/>
    </source>
</evidence>
<dbReference type="GO" id="GO:0008083">
    <property type="term" value="F:growth factor activity"/>
    <property type="evidence" value="ECO:0007669"/>
    <property type="project" value="UniProtKB-KW"/>
</dbReference>
<sequence length="370" mass="42736">MMVLLYFFLGILLPSKISSIDSASSAGFKRQVRQSEAFKVAEQAMLKSMGLKTRPRPRKGFRVPKYMLDLYNSDIEHPEWTSTRFRFANKWTSVNTVRAFHHQDDLFQRQAGKKTIIKFDLSTFPKHEAVHSAELRLFKKEPMKLANNTHIRIKLYRVTQTSWQPMLTTTLIDSRIVNITAKGWETFDVRTAVDHWIRNPLNNLGLEVQITSRDGKPVNISATEFTTNIENREKERPLLVTYAHDPHNHHHVRKKRSTHSSRKRKRPQYCRRHALAVDFSDVGWNDWIVAPRGYDSFYCGGECPYPITKHLNGTNHAIVQTIIKGVNPKVPNVCCIPTTLSPINMLYMDASDKVVLKKYKEMVVEGCGCR</sequence>
<keyword evidence="15" id="KW-1185">Reference proteome</keyword>
<organism evidence="14 15">
    <name type="scientific">Exaiptasia diaphana</name>
    <name type="common">Tropical sea anemone</name>
    <name type="synonym">Aiptasia pulchella</name>
    <dbReference type="NCBI Taxonomy" id="2652724"/>
    <lineage>
        <taxon>Eukaryota</taxon>
        <taxon>Metazoa</taxon>
        <taxon>Cnidaria</taxon>
        <taxon>Anthozoa</taxon>
        <taxon>Hexacorallia</taxon>
        <taxon>Actiniaria</taxon>
        <taxon>Aiptasiidae</taxon>
        <taxon>Exaiptasia</taxon>
    </lineage>
</organism>
<dbReference type="InterPro" id="IPR015615">
    <property type="entry name" value="TGF-beta-rel"/>
</dbReference>
<dbReference type="InterPro" id="IPR001839">
    <property type="entry name" value="TGF-b_C"/>
</dbReference>
<comment type="subcellular location">
    <subcellularLocation>
        <location evidence="1">Secreted</location>
    </subcellularLocation>
</comment>
<evidence type="ECO:0000256" key="7">
    <source>
        <dbReference type="ARBA" id="ARBA00023030"/>
    </source>
</evidence>
<dbReference type="SUPFAM" id="SSF57501">
    <property type="entry name" value="Cystine-knot cytokines"/>
    <property type="match status" value="1"/>
</dbReference>
<evidence type="ECO:0000256" key="11">
    <source>
        <dbReference type="SAM" id="MobiDB-lite"/>
    </source>
</evidence>
<dbReference type="InterPro" id="IPR001111">
    <property type="entry name" value="TGF-b_propeptide"/>
</dbReference>
<dbReference type="GO" id="GO:0005615">
    <property type="term" value="C:extracellular space"/>
    <property type="evidence" value="ECO:0007669"/>
    <property type="project" value="TreeGrafter"/>
</dbReference>
<dbReference type="OMA" id="PQNHELL"/>
<dbReference type="RefSeq" id="XP_020905685.1">
    <property type="nucleotide sequence ID" value="XM_021050026.2"/>
</dbReference>
<dbReference type="PROSITE" id="PS51362">
    <property type="entry name" value="TGF_BETA_2"/>
    <property type="match status" value="1"/>
</dbReference>
<evidence type="ECO:0000256" key="2">
    <source>
        <dbReference type="ARBA" id="ARBA00006656"/>
    </source>
</evidence>
<dbReference type="RefSeq" id="XP_020905684.1">
    <property type="nucleotide sequence ID" value="XM_021050025.2"/>
</dbReference>
<proteinExistence type="inferred from homology"/>
<evidence type="ECO:0000256" key="12">
    <source>
        <dbReference type="SAM" id="SignalP"/>
    </source>
</evidence>
<reference evidence="14" key="1">
    <citation type="submission" date="2022-11" db="UniProtKB">
        <authorList>
            <consortium name="EnsemblMetazoa"/>
        </authorList>
    </citation>
    <scope>IDENTIFICATION</scope>
</reference>
<dbReference type="PROSITE" id="PS00250">
    <property type="entry name" value="TGF_BETA_1"/>
    <property type="match status" value="1"/>
</dbReference>
<dbReference type="Pfam" id="PF00019">
    <property type="entry name" value="TGF_beta"/>
    <property type="match status" value="1"/>
</dbReference>
<dbReference type="GO" id="GO:0005125">
    <property type="term" value="F:cytokine activity"/>
    <property type="evidence" value="ECO:0007669"/>
    <property type="project" value="TreeGrafter"/>
</dbReference>
<dbReference type="GO" id="GO:0051240">
    <property type="term" value="P:positive regulation of multicellular organismal process"/>
    <property type="evidence" value="ECO:0007669"/>
    <property type="project" value="UniProtKB-ARBA"/>
</dbReference>